<dbReference type="GeneTree" id="ENSGT00940000157354"/>
<evidence type="ECO:0000256" key="2">
    <source>
        <dbReference type="ARBA" id="ARBA00022692"/>
    </source>
</evidence>
<feature type="transmembrane region" description="Helical" evidence="6">
    <location>
        <begin position="397"/>
        <end position="418"/>
    </location>
</feature>
<dbReference type="Pfam" id="PF00083">
    <property type="entry name" value="Sugar_tr"/>
    <property type="match status" value="1"/>
</dbReference>
<proteinExistence type="predicted"/>
<reference evidence="7" key="2">
    <citation type="submission" date="2025-09" db="UniProtKB">
        <authorList>
            <consortium name="Ensembl"/>
        </authorList>
    </citation>
    <scope>IDENTIFICATION</scope>
</reference>
<dbReference type="AlphaFoldDB" id="A0A3Q3ARK3"/>
<name>A0A3Q3ARK3_KRYMA</name>
<feature type="transmembrane region" description="Helical" evidence="6">
    <location>
        <begin position="187"/>
        <end position="208"/>
    </location>
</feature>
<feature type="region of interest" description="Disordered" evidence="5">
    <location>
        <begin position="1"/>
        <end position="27"/>
    </location>
</feature>
<dbReference type="STRING" id="37003.ENSKMAP00000019116"/>
<feature type="transmembrane region" description="Helical" evidence="6">
    <location>
        <begin position="271"/>
        <end position="289"/>
    </location>
</feature>
<dbReference type="Proteomes" id="UP000264800">
    <property type="component" value="Unplaced"/>
</dbReference>
<feature type="transmembrane region" description="Helical" evidence="6">
    <location>
        <begin position="358"/>
        <end position="376"/>
    </location>
</feature>
<dbReference type="Ensembl" id="ENSKMAT00000019379.1">
    <property type="protein sequence ID" value="ENSKMAP00000019116.1"/>
    <property type="gene ID" value="ENSKMAG00000014165.1"/>
</dbReference>
<feature type="region of interest" description="Disordered" evidence="5">
    <location>
        <begin position="721"/>
        <end position="900"/>
    </location>
</feature>
<feature type="compositionally biased region" description="Pro residues" evidence="5">
    <location>
        <begin position="796"/>
        <end position="812"/>
    </location>
</feature>
<dbReference type="SUPFAM" id="SSF103473">
    <property type="entry name" value="MFS general substrate transporter"/>
    <property type="match status" value="1"/>
</dbReference>
<feature type="compositionally biased region" description="Low complexity" evidence="5">
    <location>
        <begin position="830"/>
        <end position="839"/>
    </location>
</feature>
<dbReference type="PANTHER" id="PTHR24064">
    <property type="entry name" value="SOLUTE CARRIER FAMILY 22 MEMBER"/>
    <property type="match status" value="1"/>
</dbReference>
<keyword evidence="8" id="KW-1185">Reference proteome</keyword>
<feature type="compositionally biased region" description="Polar residues" evidence="5">
    <location>
        <begin position="735"/>
        <end position="752"/>
    </location>
</feature>
<dbReference type="Gene3D" id="1.20.1250.20">
    <property type="entry name" value="MFS general substrate transporter like domains"/>
    <property type="match status" value="1"/>
</dbReference>
<evidence type="ECO:0000313" key="7">
    <source>
        <dbReference type="Ensembl" id="ENSKMAP00000019116.1"/>
    </source>
</evidence>
<feature type="transmembrane region" description="Helical" evidence="6">
    <location>
        <begin position="466"/>
        <end position="488"/>
    </location>
</feature>
<protein>
    <submittedName>
        <fullName evidence="7">Solute carrier family 22 member 23</fullName>
    </submittedName>
</protein>
<evidence type="ECO:0000256" key="5">
    <source>
        <dbReference type="SAM" id="MobiDB-lite"/>
    </source>
</evidence>
<evidence type="ECO:0000313" key="8">
    <source>
        <dbReference type="Proteomes" id="UP000264800"/>
    </source>
</evidence>
<dbReference type="OrthoDB" id="6884957at2759"/>
<dbReference type="InterPro" id="IPR005828">
    <property type="entry name" value="MFS_sugar_transport-like"/>
</dbReference>
<feature type="region of interest" description="Disordered" evidence="5">
    <location>
        <begin position="926"/>
        <end position="973"/>
    </location>
</feature>
<accession>A0A3Q3ARK3</accession>
<sequence>MAVVQLDTGDAHQPENGFVTPEAAASPPGPLRRIDSIVLPFLGGFGRYQKQLIALTWIPALFIGFSQYSDTFLLNEPNSTCIQPNLTEYHFRGGGAPESGLSGGLRNASGNDSRPSIASSMQCVPNCTKWSFEIQTGLVENVVTKWELVCGSAWIVHIAKFSLLVGSIFGYLVFGILADWFGRHPVLITSVLFMLMFGLSVAFSFNVSMFSTLRFFEGFCLAGIILSLYVLRIELCLPVWRFSVTMVASFIVLGGQLLMPGVAYLCSKWQVLQAVIICPLLLMLSYIWIFPESLRWLLATQQYGRSKWIIGRIGEKNKVNMELDTDNILTELQRSLQRKPKKTCIVKMVGTRNLWKNIVVLCVNSLTGYGIHHCFARRMMEKDELETSVFDNFYMSYYTMAGTAVTSCILLCPVVYLMGRRGGLLMFMIITALASLLQLGLLNLLGKYSTHLKIDHSDKLKRNFSIAFSIIGMFSSHAVSNLSIFFCAEITPTVVRGGGLGLVLASAGFGMLTEPIMDLHNQKGYFLHHIIFACCTLICIICILLLPETRYHPLPETLDDCESYARQPILLTSKLGEQHHLLGQSESSRDYTRVHDTPLHEAATTAVSTMGSTASSAVDLTAPVDKDASAPIHVMEKPDQPGPQDPNSHTVASPSPASVIALGKDAVTPAKKEHLLSSSPLHKAPCITDPLLADADKRPAVRDSGDPLTDSIYLEINNLAPSTTSEDNSGPAASLDSSTTTNPETVPSSLLICTTPVLEPPPSTTLESPDLQDDDVDMMVTNSDPSLMDDALPPLAESPPPSMHDSLPPFPVPVTDSDILTQPPPPPPSITSQTDSSPQLQEADESTFTPSHTEPQPPHLDLAPACVKESSTCSSFPPSSPKLTRPQPTDSDRMSPEDISPAVLPVTDIVPDSAVSLVLDSINSSADSGCTAAAPPSLIDGTVSSPIDSGVLPISNGETASTESNTVDSPGST</sequence>
<evidence type="ECO:0000256" key="4">
    <source>
        <dbReference type="ARBA" id="ARBA00023136"/>
    </source>
</evidence>
<feature type="transmembrane region" description="Helical" evidence="6">
    <location>
        <begin position="161"/>
        <end position="181"/>
    </location>
</feature>
<feature type="transmembrane region" description="Helical" evidence="6">
    <location>
        <begin position="239"/>
        <end position="259"/>
    </location>
</feature>
<feature type="compositionally biased region" description="Polar residues" evidence="5">
    <location>
        <begin position="956"/>
        <end position="973"/>
    </location>
</feature>
<evidence type="ECO:0000256" key="6">
    <source>
        <dbReference type="SAM" id="Phobius"/>
    </source>
</evidence>
<feature type="compositionally biased region" description="Polar residues" evidence="5">
    <location>
        <begin position="645"/>
        <end position="655"/>
    </location>
</feature>
<reference evidence="7" key="1">
    <citation type="submission" date="2025-08" db="UniProtKB">
        <authorList>
            <consortium name="Ensembl"/>
        </authorList>
    </citation>
    <scope>IDENTIFICATION</scope>
</reference>
<keyword evidence="3 6" id="KW-1133">Transmembrane helix</keyword>
<feature type="transmembrane region" description="Helical" evidence="6">
    <location>
        <begin position="494"/>
        <end position="513"/>
    </location>
</feature>
<feature type="region of interest" description="Disordered" evidence="5">
    <location>
        <begin position="633"/>
        <end position="655"/>
    </location>
</feature>
<organism evidence="7 8">
    <name type="scientific">Kryptolebias marmoratus</name>
    <name type="common">Mangrove killifish</name>
    <name type="synonym">Rivulus marmoratus</name>
    <dbReference type="NCBI Taxonomy" id="37003"/>
    <lineage>
        <taxon>Eukaryota</taxon>
        <taxon>Metazoa</taxon>
        <taxon>Chordata</taxon>
        <taxon>Craniata</taxon>
        <taxon>Vertebrata</taxon>
        <taxon>Euteleostomi</taxon>
        <taxon>Actinopterygii</taxon>
        <taxon>Neopterygii</taxon>
        <taxon>Teleostei</taxon>
        <taxon>Neoteleostei</taxon>
        <taxon>Acanthomorphata</taxon>
        <taxon>Ovalentaria</taxon>
        <taxon>Atherinomorphae</taxon>
        <taxon>Cyprinodontiformes</taxon>
        <taxon>Rivulidae</taxon>
        <taxon>Kryptolebias</taxon>
    </lineage>
</organism>
<evidence type="ECO:0000256" key="3">
    <source>
        <dbReference type="ARBA" id="ARBA00022989"/>
    </source>
</evidence>
<feature type="transmembrane region" description="Helical" evidence="6">
    <location>
        <begin position="525"/>
        <end position="546"/>
    </location>
</feature>
<feature type="transmembrane region" description="Helical" evidence="6">
    <location>
        <begin position="424"/>
        <end position="445"/>
    </location>
</feature>
<dbReference type="GO" id="GO:0016020">
    <property type="term" value="C:membrane"/>
    <property type="evidence" value="ECO:0007669"/>
    <property type="project" value="UniProtKB-SubCell"/>
</dbReference>
<dbReference type="GO" id="GO:0022857">
    <property type="term" value="F:transmembrane transporter activity"/>
    <property type="evidence" value="ECO:0007669"/>
    <property type="project" value="InterPro"/>
</dbReference>
<dbReference type="InterPro" id="IPR036259">
    <property type="entry name" value="MFS_trans_sf"/>
</dbReference>
<feature type="transmembrane region" description="Helical" evidence="6">
    <location>
        <begin position="215"/>
        <end position="233"/>
    </location>
</feature>
<keyword evidence="2 6" id="KW-0812">Transmembrane</keyword>
<evidence type="ECO:0000256" key="1">
    <source>
        <dbReference type="ARBA" id="ARBA00004141"/>
    </source>
</evidence>
<comment type="subcellular location">
    <subcellularLocation>
        <location evidence="1">Membrane</location>
        <topology evidence="1">Multi-pass membrane protein</topology>
    </subcellularLocation>
</comment>
<keyword evidence="4 6" id="KW-0472">Membrane</keyword>